<dbReference type="PROSITE" id="PS51819">
    <property type="entry name" value="VOC"/>
    <property type="match status" value="1"/>
</dbReference>
<dbReference type="OrthoDB" id="9792323at2"/>
<name>A0A328AMW7_9CAUL</name>
<dbReference type="InterPro" id="IPR029068">
    <property type="entry name" value="Glyas_Bleomycin-R_OHBP_Dase"/>
</dbReference>
<feature type="domain" description="VOC" evidence="1">
    <location>
        <begin position="6"/>
        <end position="112"/>
    </location>
</feature>
<sequence length="113" mass="12280">MREDGKIDYVEFPAGDLIPLKRFYEAAFGWTFTDYGPTYAAMAEGLDGGFNGDAADQAGAPLVILYAHDLEAMEAKVRAAGGVVTRPIFDFPGGRRFHFKDPSGNELAVWSEG</sequence>
<dbReference type="InterPro" id="IPR037523">
    <property type="entry name" value="VOC_core"/>
</dbReference>
<dbReference type="InterPro" id="IPR004360">
    <property type="entry name" value="Glyas_Fos-R_dOase_dom"/>
</dbReference>
<dbReference type="AlphaFoldDB" id="A0A328AMW7"/>
<reference evidence="3" key="1">
    <citation type="submission" date="2018-05" db="EMBL/GenBank/DDBJ databases">
        <authorList>
            <person name="Li X."/>
        </authorList>
    </citation>
    <scope>NUCLEOTIDE SEQUENCE [LARGE SCALE GENOMIC DNA]</scope>
    <source>
        <strain evidence="3">LX32</strain>
    </source>
</reference>
<protein>
    <submittedName>
        <fullName evidence="2">VOC family protein</fullName>
    </submittedName>
</protein>
<gene>
    <name evidence="2" type="ORF">DJ017_06315</name>
</gene>
<dbReference type="InterPro" id="IPR052164">
    <property type="entry name" value="Anthracycline_SecMetBiosynth"/>
</dbReference>
<dbReference type="Gene3D" id="3.10.180.10">
    <property type="entry name" value="2,3-Dihydroxybiphenyl 1,2-Dioxygenase, domain 1"/>
    <property type="match status" value="1"/>
</dbReference>
<keyword evidence="3" id="KW-1185">Reference proteome</keyword>
<proteinExistence type="predicted"/>
<evidence type="ECO:0000259" key="1">
    <source>
        <dbReference type="PROSITE" id="PS51819"/>
    </source>
</evidence>
<dbReference type="RefSeq" id="WP_111529997.1">
    <property type="nucleotide sequence ID" value="NZ_JBHRSG010000002.1"/>
</dbReference>
<dbReference type="PANTHER" id="PTHR33993">
    <property type="entry name" value="GLYOXALASE-RELATED"/>
    <property type="match status" value="1"/>
</dbReference>
<dbReference type="SUPFAM" id="SSF54593">
    <property type="entry name" value="Glyoxalase/Bleomycin resistance protein/Dihydroxybiphenyl dioxygenase"/>
    <property type="match status" value="1"/>
</dbReference>
<dbReference type="Proteomes" id="UP000249254">
    <property type="component" value="Unassembled WGS sequence"/>
</dbReference>
<accession>A0A328AMW7</accession>
<dbReference type="Pfam" id="PF00903">
    <property type="entry name" value="Glyoxalase"/>
    <property type="match status" value="1"/>
</dbReference>
<dbReference type="CDD" id="cd07247">
    <property type="entry name" value="SgaA_N_like"/>
    <property type="match status" value="1"/>
</dbReference>
<evidence type="ECO:0000313" key="2">
    <source>
        <dbReference type="EMBL" id="RAK56250.1"/>
    </source>
</evidence>
<comment type="caution">
    <text evidence="2">The sequence shown here is derived from an EMBL/GenBank/DDBJ whole genome shotgun (WGS) entry which is preliminary data.</text>
</comment>
<organism evidence="2 3">
    <name type="scientific">Phenylobacterium soli</name>
    <dbReference type="NCBI Taxonomy" id="2170551"/>
    <lineage>
        <taxon>Bacteria</taxon>
        <taxon>Pseudomonadati</taxon>
        <taxon>Pseudomonadota</taxon>
        <taxon>Alphaproteobacteria</taxon>
        <taxon>Caulobacterales</taxon>
        <taxon>Caulobacteraceae</taxon>
        <taxon>Phenylobacterium</taxon>
    </lineage>
</organism>
<dbReference type="EMBL" id="QFYQ01000001">
    <property type="protein sequence ID" value="RAK56250.1"/>
    <property type="molecule type" value="Genomic_DNA"/>
</dbReference>
<dbReference type="PANTHER" id="PTHR33993:SF1">
    <property type="entry name" value="GLYOXALASE FAMILY PROTEIN"/>
    <property type="match status" value="1"/>
</dbReference>
<evidence type="ECO:0000313" key="3">
    <source>
        <dbReference type="Proteomes" id="UP000249254"/>
    </source>
</evidence>